<sequence>MAPTLVTVPRLGLTGWVVVLLAIGYSAMLALVGHRAYAVLRSVRPIDPDALVAFYRADVVRKLGLLLPPALLPLVVPQLRPAHLGLTWPHAAGDRLRFFVELAVLIVAGGLWWRRQARRGEPVPRPARLEVLVPATRAEHRWAWAASISAGVGEELMFRGLLVLAGLAAGLPPVAAAPAASVLFGAAHLYQGRSGMLGTAGLGLVLCYFYLPTGSLLFPIVLHVRLDLRALVMVPTPVSRS</sequence>
<organism evidence="3 4">
    <name type="scientific">Paractinoplanes ferrugineus</name>
    <dbReference type="NCBI Taxonomy" id="113564"/>
    <lineage>
        <taxon>Bacteria</taxon>
        <taxon>Bacillati</taxon>
        <taxon>Actinomycetota</taxon>
        <taxon>Actinomycetes</taxon>
        <taxon>Micromonosporales</taxon>
        <taxon>Micromonosporaceae</taxon>
        <taxon>Paractinoplanes</taxon>
    </lineage>
</organism>
<keyword evidence="1" id="KW-0812">Transmembrane</keyword>
<dbReference type="InterPro" id="IPR003675">
    <property type="entry name" value="Rce1/LyrA-like_dom"/>
</dbReference>
<evidence type="ECO:0000313" key="3">
    <source>
        <dbReference type="EMBL" id="GIE16075.1"/>
    </source>
</evidence>
<keyword evidence="4" id="KW-1185">Reference proteome</keyword>
<keyword evidence="1" id="KW-1133">Transmembrane helix</keyword>
<dbReference type="AlphaFoldDB" id="A0A919J7Q0"/>
<evidence type="ECO:0000256" key="1">
    <source>
        <dbReference type="SAM" id="Phobius"/>
    </source>
</evidence>
<keyword evidence="1" id="KW-0472">Membrane</keyword>
<feature type="transmembrane region" description="Helical" evidence="1">
    <location>
        <begin position="96"/>
        <end position="113"/>
    </location>
</feature>
<name>A0A919J7Q0_9ACTN</name>
<protein>
    <recommendedName>
        <fullName evidence="2">CAAX prenyl protease 2/Lysostaphin resistance protein A-like domain-containing protein</fullName>
    </recommendedName>
</protein>
<dbReference type="GO" id="GO:0004175">
    <property type="term" value="F:endopeptidase activity"/>
    <property type="evidence" value="ECO:0007669"/>
    <property type="project" value="UniProtKB-ARBA"/>
</dbReference>
<gene>
    <name evidence="3" type="ORF">Afe05nite_79150</name>
</gene>
<accession>A0A919J7Q0</accession>
<dbReference type="Pfam" id="PF02517">
    <property type="entry name" value="Rce1-like"/>
    <property type="match status" value="1"/>
</dbReference>
<feature type="transmembrane region" description="Helical" evidence="1">
    <location>
        <begin position="202"/>
        <end position="224"/>
    </location>
</feature>
<proteinExistence type="predicted"/>
<dbReference type="EMBL" id="BOMM01000077">
    <property type="protein sequence ID" value="GIE16075.1"/>
    <property type="molecule type" value="Genomic_DNA"/>
</dbReference>
<comment type="caution">
    <text evidence="3">The sequence shown here is derived from an EMBL/GenBank/DDBJ whole genome shotgun (WGS) entry which is preliminary data.</text>
</comment>
<feature type="transmembrane region" description="Helical" evidence="1">
    <location>
        <begin position="161"/>
        <end position="190"/>
    </location>
</feature>
<evidence type="ECO:0000259" key="2">
    <source>
        <dbReference type="Pfam" id="PF02517"/>
    </source>
</evidence>
<feature type="transmembrane region" description="Helical" evidence="1">
    <location>
        <begin position="13"/>
        <end position="38"/>
    </location>
</feature>
<dbReference type="GO" id="GO:0080120">
    <property type="term" value="P:CAAX-box protein maturation"/>
    <property type="evidence" value="ECO:0007669"/>
    <property type="project" value="UniProtKB-ARBA"/>
</dbReference>
<reference evidence="3" key="1">
    <citation type="submission" date="2021-01" db="EMBL/GenBank/DDBJ databases">
        <title>Whole genome shotgun sequence of Actinoplanes ferrugineus NBRC 15555.</title>
        <authorList>
            <person name="Komaki H."/>
            <person name="Tamura T."/>
        </authorList>
    </citation>
    <scope>NUCLEOTIDE SEQUENCE</scope>
    <source>
        <strain evidence="3">NBRC 15555</strain>
    </source>
</reference>
<dbReference type="Proteomes" id="UP000598174">
    <property type="component" value="Unassembled WGS sequence"/>
</dbReference>
<evidence type="ECO:0000313" key="4">
    <source>
        <dbReference type="Proteomes" id="UP000598174"/>
    </source>
</evidence>
<feature type="domain" description="CAAX prenyl protease 2/Lysostaphin resistance protein A-like" evidence="2">
    <location>
        <begin position="142"/>
        <end position="225"/>
    </location>
</feature>
<dbReference type="RefSeq" id="WP_203822417.1">
    <property type="nucleotide sequence ID" value="NZ_BAAABP010000036.1"/>
</dbReference>